<dbReference type="Proteomes" id="UP000515123">
    <property type="component" value="Linkage group 6"/>
</dbReference>
<dbReference type="Gene3D" id="3.90.550.50">
    <property type="match status" value="1"/>
</dbReference>
<keyword evidence="11" id="KW-0472">Membrane</keyword>
<evidence type="ECO:0000256" key="5">
    <source>
        <dbReference type="ARBA" id="ARBA00022676"/>
    </source>
</evidence>
<evidence type="ECO:0000313" key="15">
    <source>
        <dbReference type="RefSeq" id="XP_020090405.1"/>
    </source>
</evidence>
<dbReference type="PANTHER" id="PTHR11214:SF363">
    <property type="entry name" value="HEXOSYLTRANSFERASE"/>
    <property type="match status" value="1"/>
</dbReference>
<gene>
    <name evidence="15" type="primary">LOC109711667</name>
</gene>
<dbReference type="RefSeq" id="XP_020090405.1">
    <property type="nucleotide sequence ID" value="XM_020234816.1"/>
</dbReference>
<dbReference type="InterPro" id="IPR002659">
    <property type="entry name" value="Glyco_trans_31"/>
</dbReference>
<evidence type="ECO:0000256" key="12">
    <source>
        <dbReference type="ARBA" id="ARBA00023211"/>
    </source>
</evidence>
<dbReference type="PANTHER" id="PTHR11214">
    <property type="entry name" value="BETA-1,3-N-ACETYLGLUCOSAMINYLTRANSFERASE"/>
    <property type="match status" value="1"/>
</dbReference>
<evidence type="ECO:0000256" key="3">
    <source>
        <dbReference type="ARBA" id="ARBA00004922"/>
    </source>
</evidence>
<evidence type="ECO:0000256" key="10">
    <source>
        <dbReference type="ARBA" id="ARBA00023034"/>
    </source>
</evidence>
<comment type="similarity">
    <text evidence="4 13">Belongs to the glycosyltransferase 31 family.</text>
</comment>
<evidence type="ECO:0000256" key="4">
    <source>
        <dbReference type="ARBA" id="ARBA00008661"/>
    </source>
</evidence>
<accession>A0A6P5FAS5</accession>
<dbReference type="OrthoDB" id="2139606at2759"/>
<name>A0A6P5FAS5_ANACO</name>
<evidence type="ECO:0000313" key="14">
    <source>
        <dbReference type="Proteomes" id="UP000515123"/>
    </source>
</evidence>
<comment type="pathway">
    <text evidence="3">Protein modification; protein glycosylation.</text>
</comment>
<sequence>MKPSYPQPSSSTLTLTLFLLPLFLLALIFLLVYPNESKLQAGPATDCSRSSSVLHDAFTYGITVKPDLRLLIGILTLPDSYERRQLVRHAYSLGQPAHAAHVDVRFVFCNLTKEEQRVLVGLEIMQYDDIIILDCQENMDGGKTYTFFSSLPRLFADAPYDYVMKTDDDTYVRVANLVGALNSKPRESLYFGLMTPCFGVHSENRYMSGLGYVLSWDLVEWISKSDVAREHQTGPEDLVTGRWFKEGGRSVQMYDATPAIYDYMEMPYMCYRHEFIPETIAVHKLKGNLRWARTLQYFNVTEGIKPSNLYHLSLSKKK</sequence>
<keyword evidence="9" id="KW-1133">Transmembrane helix</keyword>
<dbReference type="UniPathway" id="UPA00378"/>
<dbReference type="GeneID" id="109711667"/>
<proteinExistence type="inferred from homology"/>
<keyword evidence="10 13" id="KW-0333">Golgi apparatus</keyword>
<comment type="subcellular location">
    <subcellularLocation>
        <location evidence="2 13">Golgi apparatus membrane</location>
        <topology evidence="2 13">Single-pass type II membrane protein</topology>
    </subcellularLocation>
</comment>
<keyword evidence="6" id="KW-0808">Transferase</keyword>
<keyword evidence="5 13" id="KW-0328">Glycosyltransferase</keyword>
<comment type="cofactor">
    <cofactor evidence="1 13">
        <name>Mn(2+)</name>
        <dbReference type="ChEBI" id="CHEBI:29035"/>
    </cofactor>
</comment>
<evidence type="ECO:0000256" key="6">
    <source>
        <dbReference type="ARBA" id="ARBA00022679"/>
    </source>
</evidence>
<evidence type="ECO:0000256" key="8">
    <source>
        <dbReference type="ARBA" id="ARBA00022968"/>
    </source>
</evidence>
<evidence type="ECO:0000256" key="2">
    <source>
        <dbReference type="ARBA" id="ARBA00004323"/>
    </source>
</evidence>
<evidence type="ECO:0000256" key="1">
    <source>
        <dbReference type="ARBA" id="ARBA00001936"/>
    </source>
</evidence>
<keyword evidence="12 13" id="KW-0464">Manganese</keyword>
<dbReference type="AlphaFoldDB" id="A0A6P5FAS5"/>
<evidence type="ECO:0000256" key="13">
    <source>
        <dbReference type="RuleBase" id="RU363063"/>
    </source>
</evidence>
<dbReference type="Pfam" id="PF01762">
    <property type="entry name" value="Galactosyl_T"/>
    <property type="match status" value="1"/>
</dbReference>
<protein>
    <recommendedName>
        <fullName evidence="13">Hexosyltransferase</fullName>
        <ecNumber evidence="13">2.4.1.-</ecNumber>
    </recommendedName>
</protein>
<keyword evidence="8" id="KW-0735">Signal-anchor</keyword>
<dbReference type="EC" id="2.4.1.-" evidence="13"/>
<reference evidence="15" key="2">
    <citation type="submission" date="2025-08" db="UniProtKB">
        <authorList>
            <consortium name="RefSeq"/>
        </authorList>
    </citation>
    <scope>IDENTIFICATION</scope>
    <source>
        <tissue evidence="15">Leaf</tissue>
    </source>
</reference>
<keyword evidence="7" id="KW-0812">Transmembrane</keyword>
<reference evidence="14" key="1">
    <citation type="journal article" date="2015" name="Nat. Genet.">
        <title>The pineapple genome and the evolution of CAM photosynthesis.</title>
        <authorList>
            <person name="Ming R."/>
            <person name="VanBuren R."/>
            <person name="Wai C.M."/>
            <person name="Tang H."/>
            <person name="Schatz M.C."/>
            <person name="Bowers J.E."/>
            <person name="Lyons E."/>
            <person name="Wang M.L."/>
            <person name="Chen J."/>
            <person name="Biggers E."/>
            <person name="Zhang J."/>
            <person name="Huang L."/>
            <person name="Zhang L."/>
            <person name="Miao W."/>
            <person name="Zhang J."/>
            <person name="Ye Z."/>
            <person name="Miao C."/>
            <person name="Lin Z."/>
            <person name="Wang H."/>
            <person name="Zhou H."/>
            <person name="Yim W.C."/>
            <person name="Priest H.D."/>
            <person name="Zheng C."/>
            <person name="Woodhouse M."/>
            <person name="Edger P.P."/>
            <person name="Guyot R."/>
            <person name="Guo H.B."/>
            <person name="Guo H."/>
            <person name="Zheng G."/>
            <person name="Singh R."/>
            <person name="Sharma A."/>
            <person name="Min X."/>
            <person name="Zheng Y."/>
            <person name="Lee H."/>
            <person name="Gurtowski J."/>
            <person name="Sedlazeck F.J."/>
            <person name="Harkess A."/>
            <person name="McKain M.R."/>
            <person name="Liao Z."/>
            <person name="Fang J."/>
            <person name="Liu J."/>
            <person name="Zhang X."/>
            <person name="Zhang Q."/>
            <person name="Hu W."/>
            <person name="Qin Y."/>
            <person name="Wang K."/>
            <person name="Chen L.Y."/>
            <person name="Shirley N."/>
            <person name="Lin Y.R."/>
            <person name="Liu L.Y."/>
            <person name="Hernandez A.G."/>
            <person name="Wright C.L."/>
            <person name="Bulone V."/>
            <person name="Tuskan G.A."/>
            <person name="Heath K."/>
            <person name="Zee F."/>
            <person name="Moore P.H."/>
            <person name="Sunkar R."/>
            <person name="Leebens-Mack J.H."/>
            <person name="Mockler T."/>
            <person name="Bennetzen J.L."/>
            <person name="Freeling M."/>
            <person name="Sankoff D."/>
            <person name="Paterson A.H."/>
            <person name="Zhu X."/>
            <person name="Yang X."/>
            <person name="Smith J.A."/>
            <person name="Cushman J.C."/>
            <person name="Paull R.E."/>
            <person name="Yu Q."/>
        </authorList>
    </citation>
    <scope>NUCLEOTIDE SEQUENCE [LARGE SCALE GENOMIC DNA]</scope>
    <source>
        <strain evidence="14">cv. F153</strain>
    </source>
</reference>
<evidence type="ECO:0000256" key="7">
    <source>
        <dbReference type="ARBA" id="ARBA00022692"/>
    </source>
</evidence>
<evidence type="ECO:0000256" key="11">
    <source>
        <dbReference type="ARBA" id="ARBA00023136"/>
    </source>
</evidence>
<keyword evidence="14" id="KW-1185">Reference proteome</keyword>
<organism evidence="14 15">
    <name type="scientific">Ananas comosus</name>
    <name type="common">Pineapple</name>
    <name type="synonym">Ananas ananas</name>
    <dbReference type="NCBI Taxonomy" id="4615"/>
    <lineage>
        <taxon>Eukaryota</taxon>
        <taxon>Viridiplantae</taxon>
        <taxon>Streptophyta</taxon>
        <taxon>Embryophyta</taxon>
        <taxon>Tracheophyta</taxon>
        <taxon>Spermatophyta</taxon>
        <taxon>Magnoliopsida</taxon>
        <taxon>Liliopsida</taxon>
        <taxon>Poales</taxon>
        <taxon>Bromeliaceae</taxon>
        <taxon>Bromelioideae</taxon>
        <taxon>Ananas</taxon>
    </lineage>
</organism>
<evidence type="ECO:0000256" key="9">
    <source>
        <dbReference type="ARBA" id="ARBA00022989"/>
    </source>
</evidence>
<dbReference type="GO" id="GO:0000139">
    <property type="term" value="C:Golgi membrane"/>
    <property type="evidence" value="ECO:0007669"/>
    <property type="project" value="UniProtKB-SubCell"/>
</dbReference>
<dbReference type="GO" id="GO:0016758">
    <property type="term" value="F:hexosyltransferase activity"/>
    <property type="evidence" value="ECO:0007669"/>
    <property type="project" value="InterPro"/>
</dbReference>
<dbReference type="FunFam" id="3.90.550.50:FF:000027">
    <property type="entry name" value="Hexosyltransferase"/>
    <property type="match status" value="1"/>
</dbReference>